<dbReference type="GO" id="GO:0005576">
    <property type="term" value="C:extracellular region"/>
    <property type="evidence" value="ECO:0007669"/>
    <property type="project" value="UniProtKB-SubCell"/>
</dbReference>
<evidence type="ECO:0000256" key="2">
    <source>
        <dbReference type="ARBA" id="ARBA00022525"/>
    </source>
</evidence>
<dbReference type="PRINTS" id="PR00457">
    <property type="entry name" value="ANPEROXIDASE"/>
</dbReference>
<keyword evidence="4" id="KW-0479">Metal-binding</keyword>
<dbReference type="EMBL" id="JACVVK020000184">
    <property type="protein sequence ID" value="KAK7486101.1"/>
    <property type="molecule type" value="Genomic_DNA"/>
</dbReference>
<sequence length="622" mass="70341">MGRSRAILAVLTMTLMSSAVGFLFDDDDCVVKGFCSSLFGPRVEDRYKIKGLPPELCHPASTGLMKVRAENFTMNTERNCPLLKFDSIYRTVDGTCNNVFNLGASAKPLARVLPAKYEDDREVPRTFGRDGKPLPNPRLVSKVIHPDVHSSSPFTIWLMQWGQFMDHDMVSTPLPVEDTRRTIKCCSEDRTYIRRDADPECFPIMFGGDRNFIGSCMEFVRSMPIKDRFDNVQLPREHMNVVTSFIDASTVYGSDNERFEKVKDKGHKGYLMKMTEDDYLPDNGMDDCIKRGKGDYCFLAGDERVNEHPGLSVLHTVFARLHNRIAHMVRYMRPLYSHEDIFQRTRAIVIAICQKIMYADWLPVVLGKGVMKDSGLAVGPQFPRPKYDAMVDPTIPSSFGAAVFRFGHTLIPRTIPMNGQQPLLRDLFFKPFMVRGNMDSVVFGLTSGLDLDGRTQHPDAFIVEEVTNHLFETEEGIGKAFDLVALNIQRGRDHGLPPYNDFREFCGLRRIETFFDPAMGISQKALAAVYSHPDDIDLFSGGMAEPPAYGGLVGETFNCLMRKVFYNLKYGDRFFYETKGEKASFADDELDEIRKVTLAQILCQTSAIKEIQVDAFRVPGPE</sequence>
<reference evidence="6 7" key="1">
    <citation type="journal article" date="2023" name="Sci. Data">
        <title>Genome assembly of the Korean intertidal mud-creeper Batillaria attramentaria.</title>
        <authorList>
            <person name="Patra A.K."/>
            <person name="Ho P.T."/>
            <person name="Jun S."/>
            <person name="Lee S.J."/>
            <person name="Kim Y."/>
            <person name="Won Y.J."/>
        </authorList>
    </citation>
    <scope>NUCLEOTIDE SEQUENCE [LARGE SCALE GENOMIC DNA]</scope>
    <source>
        <strain evidence="6">Wonlab-2016</strain>
    </source>
</reference>
<accession>A0ABD0KFX0</accession>
<feature type="chain" id="PRO_5044740558" description="Peroxidase" evidence="5">
    <location>
        <begin position="22"/>
        <end position="622"/>
    </location>
</feature>
<protein>
    <recommendedName>
        <fullName evidence="8">Peroxidase</fullName>
    </recommendedName>
</protein>
<dbReference type="CDD" id="cd09823">
    <property type="entry name" value="peroxinectin_like"/>
    <property type="match status" value="1"/>
</dbReference>
<dbReference type="FunFam" id="1.10.640.10:FF:000003">
    <property type="entry name" value="chorion peroxidase"/>
    <property type="match status" value="1"/>
</dbReference>
<evidence type="ECO:0000256" key="3">
    <source>
        <dbReference type="ARBA" id="ARBA00022729"/>
    </source>
</evidence>
<keyword evidence="7" id="KW-1185">Reference proteome</keyword>
<name>A0ABD0KFX0_9CAEN</name>
<comment type="subcellular location">
    <subcellularLocation>
        <location evidence="1">Secreted</location>
    </subcellularLocation>
</comment>
<evidence type="ECO:0000256" key="1">
    <source>
        <dbReference type="ARBA" id="ARBA00004613"/>
    </source>
</evidence>
<feature type="signal peptide" evidence="5">
    <location>
        <begin position="1"/>
        <end position="21"/>
    </location>
</feature>
<evidence type="ECO:0008006" key="8">
    <source>
        <dbReference type="Google" id="ProtNLM"/>
    </source>
</evidence>
<dbReference type="Gene3D" id="1.10.640.10">
    <property type="entry name" value="Haem peroxidase domain superfamily, animal type"/>
    <property type="match status" value="1"/>
</dbReference>
<dbReference type="Pfam" id="PF03098">
    <property type="entry name" value="An_peroxidase"/>
    <property type="match status" value="1"/>
</dbReference>
<dbReference type="PANTHER" id="PTHR11475:SF143">
    <property type="entry name" value="PUTATIVE-RELATED"/>
    <property type="match status" value="1"/>
</dbReference>
<keyword evidence="4" id="KW-0408">Iron</keyword>
<evidence type="ECO:0000313" key="7">
    <source>
        <dbReference type="Proteomes" id="UP001519460"/>
    </source>
</evidence>
<evidence type="ECO:0000256" key="5">
    <source>
        <dbReference type="SAM" id="SignalP"/>
    </source>
</evidence>
<keyword evidence="4" id="KW-0349">Heme</keyword>
<proteinExistence type="predicted"/>
<gene>
    <name evidence="6" type="ORF">BaRGS_00022710</name>
</gene>
<feature type="binding site" description="axial binding residue" evidence="4">
    <location>
        <position position="408"/>
    </location>
    <ligand>
        <name>heme b</name>
        <dbReference type="ChEBI" id="CHEBI:60344"/>
    </ligand>
    <ligandPart>
        <name>Fe</name>
        <dbReference type="ChEBI" id="CHEBI:18248"/>
    </ligandPart>
</feature>
<dbReference type="InterPro" id="IPR037120">
    <property type="entry name" value="Haem_peroxidase_sf_animal"/>
</dbReference>
<dbReference type="Proteomes" id="UP001519460">
    <property type="component" value="Unassembled WGS sequence"/>
</dbReference>
<comment type="caution">
    <text evidence="6">The sequence shown here is derived from an EMBL/GenBank/DDBJ whole genome shotgun (WGS) entry which is preliminary data.</text>
</comment>
<evidence type="ECO:0000313" key="6">
    <source>
        <dbReference type="EMBL" id="KAK7486101.1"/>
    </source>
</evidence>
<dbReference type="PANTHER" id="PTHR11475">
    <property type="entry name" value="OXIDASE/PEROXIDASE"/>
    <property type="match status" value="1"/>
</dbReference>
<organism evidence="6 7">
    <name type="scientific">Batillaria attramentaria</name>
    <dbReference type="NCBI Taxonomy" id="370345"/>
    <lineage>
        <taxon>Eukaryota</taxon>
        <taxon>Metazoa</taxon>
        <taxon>Spiralia</taxon>
        <taxon>Lophotrochozoa</taxon>
        <taxon>Mollusca</taxon>
        <taxon>Gastropoda</taxon>
        <taxon>Caenogastropoda</taxon>
        <taxon>Sorbeoconcha</taxon>
        <taxon>Cerithioidea</taxon>
        <taxon>Batillariidae</taxon>
        <taxon>Batillaria</taxon>
    </lineage>
</organism>
<dbReference type="PROSITE" id="PS50292">
    <property type="entry name" value="PEROXIDASE_3"/>
    <property type="match status" value="1"/>
</dbReference>
<dbReference type="SUPFAM" id="SSF48113">
    <property type="entry name" value="Heme-dependent peroxidases"/>
    <property type="match status" value="1"/>
</dbReference>
<dbReference type="AlphaFoldDB" id="A0ABD0KFX0"/>
<dbReference type="InterPro" id="IPR010255">
    <property type="entry name" value="Haem_peroxidase_sf"/>
</dbReference>
<evidence type="ECO:0000256" key="4">
    <source>
        <dbReference type="PIRSR" id="PIRSR619791-2"/>
    </source>
</evidence>
<keyword evidence="3 5" id="KW-0732">Signal</keyword>
<keyword evidence="2" id="KW-0964">Secreted</keyword>
<dbReference type="InterPro" id="IPR019791">
    <property type="entry name" value="Haem_peroxidase_animal"/>
</dbReference>